<dbReference type="AlphaFoldDB" id="A0A5E4E8E9"/>
<evidence type="ECO:0000313" key="2">
    <source>
        <dbReference type="Proteomes" id="UP000327085"/>
    </source>
</evidence>
<dbReference type="Proteomes" id="UP000327085">
    <property type="component" value="Chromosome 1"/>
</dbReference>
<protein>
    <submittedName>
        <fullName evidence="1">Uncharacterized protein</fullName>
    </submittedName>
</protein>
<proteinExistence type="predicted"/>
<dbReference type="EMBL" id="CABIKO010000004">
    <property type="protein sequence ID" value="VVA11556.1"/>
    <property type="molecule type" value="Genomic_DNA"/>
</dbReference>
<organism evidence="1 2">
    <name type="scientific">Prunus dulcis</name>
    <name type="common">Almond</name>
    <name type="synonym">Amygdalus dulcis</name>
    <dbReference type="NCBI Taxonomy" id="3755"/>
    <lineage>
        <taxon>Eukaryota</taxon>
        <taxon>Viridiplantae</taxon>
        <taxon>Streptophyta</taxon>
        <taxon>Embryophyta</taxon>
        <taxon>Tracheophyta</taxon>
        <taxon>Spermatophyta</taxon>
        <taxon>Magnoliopsida</taxon>
        <taxon>eudicotyledons</taxon>
        <taxon>Gunneridae</taxon>
        <taxon>Pentapetalae</taxon>
        <taxon>rosids</taxon>
        <taxon>fabids</taxon>
        <taxon>Rosales</taxon>
        <taxon>Rosaceae</taxon>
        <taxon>Amygdaloideae</taxon>
        <taxon>Amygdaleae</taxon>
        <taxon>Prunus</taxon>
    </lineage>
</organism>
<reference evidence="2" key="1">
    <citation type="journal article" date="2020" name="Plant J.">
        <title>Transposons played a major role in the diversification between the closely related almond and peach genomes: results from the almond genome sequence.</title>
        <authorList>
            <person name="Alioto T."/>
            <person name="Alexiou K.G."/>
            <person name="Bardil A."/>
            <person name="Barteri F."/>
            <person name="Castanera R."/>
            <person name="Cruz F."/>
            <person name="Dhingra A."/>
            <person name="Duval H."/>
            <person name="Fernandez I Marti A."/>
            <person name="Frias L."/>
            <person name="Galan B."/>
            <person name="Garcia J.L."/>
            <person name="Howad W."/>
            <person name="Gomez-Garrido J."/>
            <person name="Gut M."/>
            <person name="Julca I."/>
            <person name="Morata J."/>
            <person name="Puigdomenech P."/>
            <person name="Ribeca P."/>
            <person name="Rubio Cabetas M.J."/>
            <person name="Vlasova A."/>
            <person name="Wirthensohn M."/>
            <person name="Garcia-Mas J."/>
            <person name="Gabaldon T."/>
            <person name="Casacuberta J.M."/>
            <person name="Arus P."/>
        </authorList>
    </citation>
    <scope>NUCLEOTIDE SEQUENCE [LARGE SCALE GENOMIC DNA]</scope>
    <source>
        <strain evidence="2">cv. Texas</strain>
    </source>
</reference>
<name>A0A5E4E8E9_PRUDU</name>
<evidence type="ECO:0000313" key="1">
    <source>
        <dbReference type="EMBL" id="VVA11556.1"/>
    </source>
</evidence>
<accession>A0A5E4E8E9</accession>
<gene>
    <name evidence="1" type="ORF">ALMOND_2B015804</name>
</gene>
<dbReference type="Gramene" id="VVA11556">
    <property type="protein sequence ID" value="VVA11556"/>
    <property type="gene ID" value="Prudul26B015804"/>
</dbReference>
<sequence length="69" mass="7702">MDKNDCFLDATDQGPRVAWFIVLWIMPKADSASFGIRIAFLLDSIAMQEKLPHLVSLLLSPVRVTGGER</sequence>
<dbReference type="InParanoid" id="A0A5E4E8E9"/>